<feature type="domain" description="Carrier" evidence="10">
    <location>
        <begin position="2512"/>
        <end position="2589"/>
    </location>
</feature>
<accession>A0ABR1SB15</accession>
<evidence type="ECO:0000259" key="12">
    <source>
        <dbReference type="PROSITE" id="PS52019"/>
    </source>
</evidence>
<dbReference type="InterPro" id="IPR020807">
    <property type="entry name" value="PKS_DH"/>
</dbReference>
<dbReference type="SUPFAM" id="SSF52151">
    <property type="entry name" value="FabD/lysophospholipase-like"/>
    <property type="match status" value="1"/>
</dbReference>
<dbReference type="InterPro" id="IPR018201">
    <property type="entry name" value="Ketoacyl_synth_AS"/>
</dbReference>
<dbReference type="InterPro" id="IPR057326">
    <property type="entry name" value="KR_dom"/>
</dbReference>
<dbReference type="Pfam" id="PF00109">
    <property type="entry name" value="ketoacyl-synt"/>
    <property type="match status" value="1"/>
</dbReference>
<dbReference type="InterPro" id="IPR006162">
    <property type="entry name" value="Ppantetheine_attach_site"/>
</dbReference>
<dbReference type="Pfam" id="PF08242">
    <property type="entry name" value="Methyltransf_12"/>
    <property type="match status" value="1"/>
</dbReference>
<dbReference type="PROSITE" id="PS52019">
    <property type="entry name" value="PKS_MFAS_DH"/>
    <property type="match status" value="1"/>
</dbReference>
<name>A0ABR1SB15_9PEZI</name>
<protein>
    <submittedName>
        <fullName evidence="13">Polyketide synthase</fullName>
    </submittedName>
</protein>
<keyword evidence="7" id="KW-0012">Acyltransferase</keyword>
<dbReference type="InterPro" id="IPR049551">
    <property type="entry name" value="PKS_DH_C"/>
</dbReference>
<dbReference type="InterPro" id="IPR049552">
    <property type="entry name" value="PKS_DH_N"/>
</dbReference>
<dbReference type="InterPro" id="IPR011032">
    <property type="entry name" value="GroES-like_sf"/>
</dbReference>
<dbReference type="InterPro" id="IPR014043">
    <property type="entry name" value="Acyl_transferase_dom"/>
</dbReference>
<dbReference type="InterPro" id="IPR014031">
    <property type="entry name" value="Ketoacyl_synth_C"/>
</dbReference>
<dbReference type="Gene3D" id="3.40.47.10">
    <property type="match status" value="1"/>
</dbReference>
<comment type="caution">
    <text evidence="13">The sequence shown here is derived from an EMBL/GenBank/DDBJ whole genome shotgun (WGS) entry which is preliminary data.</text>
</comment>
<feature type="domain" description="PKS/mFAS DH" evidence="12">
    <location>
        <begin position="971"/>
        <end position="1290"/>
    </location>
</feature>
<feature type="domain" description="Ketosynthase family 3 (KS3)" evidence="11">
    <location>
        <begin position="15"/>
        <end position="439"/>
    </location>
</feature>
<dbReference type="SUPFAM" id="SSF53901">
    <property type="entry name" value="Thiolase-like"/>
    <property type="match status" value="1"/>
</dbReference>
<feature type="active site" description="Proton donor; for dehydratase activity" evidence="8">
    <location>
        <position position="1198"/>
    </location>
</feature>
<evidence type="ECO:0000256" key="5">
    <source>
        <dbReference type="ARBA" id="ARBA00023002"/>
    </source>
</evidence>
<organism evidence="13 14">
    <name type="scientific">Apiospora marii</name>
    <dbReference type="NCBI Taxonomy" id="335849"/>
    <lineage>
        <taxon>Eukaryota</taxon>
        <taxon>Fungi</taxon>
        <taxon>Dikarya</taxon>
        <taxon>Ascomycota</taxon>
        <taxon>Pezizomycotina</taxon>
        <taxon>Sordariomycetes</taxon>
        <taxon>Xylariomycetidae</taxon>
        <taxon>Amphisphaeriales</taxon>
        <taxon>Apiosporaceae</taxon>
        <taxon>Apiospora</taxon>
    </lineage>
</organism>
<evidence type="ECO:0000256" key="7">
    <source>
        <dbReference type="ARBA" id="ARBA00023315"/>
    </source>
</evidence>
<dbReference type="SUPFAM" id="SSF55048">
    <property type="entry name" value="Probable ACP-binding domain of malonyl-CoA ACP transacylase"/>
    <property type="match status" value="1"/>
</dbReference>
<dbReference type="Pfam" id="PF23297">
    <property type="entry name" value="ACP_SdgA_C"/>
    <property type="match status" value="1"/>
</dbReference>
<dbReference type="InterPro" id="IPR020806">
    <property type="entry name" value="PKS_PP-bd"/>
</dbReference>
<keyword evidence="1" id="KW-0596">Phosphopantetheine</keyword>
<keyword evidence="4" id="KW-0521">NADP</keyword>
<dbReference type="Pfam" id="PF14765">
    <property type="entry name" value="PS-DH"/>
    <property type="match status" value="1"/>
</dbReference>
<dbReference type="InterPro" id="IPR036736">
    <property type="entry name" value="ACP-like_sf"/>
</dbReference>
<dbReference type="InterPro" id="IPR020841">
    <property type="entry name" value="PKS_Beta-ketoAc_synthase_dom"/>
</dbReference>
<evidence type="ECO:0000313" key="13">
    <source>
        <dbReference type="EMBL" id="KAK8028528.1"/>
    </source>
</evidence>
<dbReference type="InterPro" id="IPR042104">
    <property type="entry name" value="PKS_dehydratase_sf"/>
</dbReference>
<dbReference type="SUPFAM" id="SSF50129">
    <property type="entry name" value="GroES-like"/>
    <property type="match status" value="1"/>
</dbReference>
<evidence type="ECO:0000256" key="1">
    <source>
        <dbReference type="ARBA" id="ARBA00022450"/>
    </source>
</evidence>
<dbReference type="Pfam" id="PF08659">
    <property type="entry name" value="KR"/>
    <property type="match status" value="1"/>
</dbReference>
<evidence type="ECO:0000256" key="6">
    <source>
        <dbReference type="ARBA" id="ARBA00023268"/>
    </source>
</evidence>
<dbReference type="SMART" id="SM00829">
    <property type="entry name" value="PKS_ER"/>
    <property type="match status" value="1"/>
</dbReference>
<evidence type="ECO:0000256" key="4">
    <source>
        <dbReference type="ARBA" id="ARBA00022857"/>
    </source>
</evidence>
<dbReference type="SUPFAM" id="SSF53335">
    <property type="entry name" value="S-adenosyl-L-methionine-dependent methyltransferases"/>
    <property type="match status" value="1"/>
</dbReference>
<dbReference type="PROSITE" id="PS00606">
    <property type="entry name" value="KS3_1"/>
    <property type="match status" value="1"/>
</dbReference>
<dbReference type="Proteomes" id="UP001396898">
    <property type="component" value="Unassembled WGS sequence"/>
</dbReference>
<gene>
    <name evidence="13" type="ORF">PG991_005584</name>
</gene>
<dbReference type="Gene3D" id="3.40.50.720">
    <property type="entry name" value="NAD(P)-binding Rossmann-like Domain"/>
    <property type="match status" value="2"/>
</dbReference>
<dbReference type="SUPFAM" id="SSF47336">
    <property type="entry name" value="ACP-like"/>
    <property type="match status" value="1"/>
</dbReference>
<dbReference type="InterPro" id="IPR016039">
    <property type="entry name" value="Thiolase-like"/>
</dbReference>
<dbReference type="InterPro" id="IPR020843">
    <property type="entry name" value="ER"/>
</dbReference>
<feature type="active site" description="Proton acceptor; for dehydratase activity" evidence="8">
    <location>
        <position position="1003"/>
    </location>
</feature>
<feature type="region of interest" description="N-terminal hotdog fold" evidence="8">
    <location>
        <begin position="971"/>
        <end position="1102"/>
    </location>
</feature>
<dbReference type="Gene3D" id="3.30.70.3290">
    <property type="match status" value="1"/>
</dbReference>
<dbReference type="PROSITE" id="PS00012">
    <property type="entry name" value="PHOSPHOPANTETHEINE"/>
    <property type="match status" value="1"/>
</dbReference>
<dbReference type="PROSITE" id="PS50075">
    <property type="entry name" value="CARRIER"/>
    <property type="match status" value="1"/>
</dbReference>
<dbReference type="InterPro" id="IPR016036">
    <property type="entry name" value="Malonyl_transacylase_ACP-bd"/>
</dbReference>
<keyword evidence="14" id="KW-1185">Reference proteome</keyword>
<dbReference type="EMBL" id="JAQQWI010000007">
    <property type="protein sequence ID" value="KAK8028528.1"/>
    <property type="molecule type" value="Genomic_DNA"/>
</dbReference>
<keyword evidence="3" id="KW-0808">Transferase</keyword>
<dbReference type="Pfam" id="PF16197">
    <property type="entry name" value="KAsynt_C_assoc"/>
    <property type="match status" value="1"/>
</dbReference>
<dbReference type="Pfam" id="PF21089">
    <property type="entry name" value="PKS_DH_N"/>
    <property type="match status" value="1"/>
</dbReference>
<dbReference type="InterPro" id="IPR032821">
    <property type="entry name" value="PKS_assoc"/>
</dbReference>
<dbReference type="SUPFAM" id="SSF51735">
    <property type="entry name" value="NAD(P)-binding Rossmann-fold domains"/>
    <property type="match status" value="2"/>
</dbReference>
<dbReference type="Gene3D" id="3.90.180.10">
    <property type="entry name" value="Medium-chain alcohol dehydrogenases, catalytic domain"/>
    <property type="match status" value="1"/>
</dbReference>
<evidence type="ECO:0000259" key="10">
    <source>
        <dbReference type="PROSITE" id="PS50075"/>
    </source>
</evidence>
<evidence type="ECO:0000256" key="9">
    <source>
        <dbReference type="SAM" id="MobiDB-lite"/>
    </source>
</evidence>
<dbReference type="CDD" id="cd00833">
    <property type="entry name" value="PKS"/>
    <property type="match status" value="1"/>
</dbReference>
<keyword evidence="5" id="KW-0560">Oxidoreductase</keyword>
<keyword evidence="6" id="KW-0511">Multifunctional enzyme</keyword>
<evidence type="ECO:0000256" key="3">
    <source>
        <dbReference type="ARBA" id="ARBA00022679"/>
    </source>
</evidence>
<dbReference type="Pfam" id="PF02801">
    <property type="entry name" value="Ketoacyl-synt_C"/>
    <property type="match status" value="1"/>
</dbReference>
<feature type="region of interest" description="C-terminal hotdog fold" evidence="8">
    <location>
        <begin position="1129"/>
        <end position="1290"/>
    </location>
</feature>
<dbReference type="Pfam" id="PF23114">
    <property type="entry name" value="NAD-bd_HRPKS_sdrA"/>
    <property type="match status" value="1"/>
</dbReference>
<evidence type="ECO:0000259" key="11">
    <source>
        <dbReference type="PROSITE" id="PS52004"/>
    </source>
</evidence>
<dbReference type="Gene3D" id="3.10.129.110">
    <property type="entry name" value="Polyketide synthase dehydratase"/>
    <property type="match status" value="1"/>
</dbReference>
<dbReference type="InterPro" id="IPR001227">
    <property type="entry name" value="Ac_transferase_dom_sf"/>
</dbReference>
<dbReference type="SMART" id="SM00825">
    <property type="entry name" value="PKS_KS"/>
    <property type="match status" value="1"/>
</dbReference>
<dbReference type="InterPro" id="IPR013968">
    <property type="entry name" value="PKS_KR"/>
</dbReference>
<dbReference type="Gene3D" id="1.10.1200.10">
    <property type="entry name" value="ACP-like"/>
    <property type="match status" value="1"/>
</dbReference>
<dbReference type="PANTHER" id="PTHR43775:SF29">
    <property type="entry name" value="ASPERFURANONE POLYKETIDE SYNTHASE AFOG-RELATED"/>
    <property type="match status" value="1"/>
</dbReference>
<dbReference type="Gene3D" id="3.40.366.10">
    <property type="entry name" value="Malonyl-Coenzyme A Acyl Carrier Protein, domain 2"/>
    <property type="match status" value="1"/>
</dbReference>
<dbReference type="CDD" id="cd02440">
    <property type="entry name" value="AdoMet_MTases"/>
    <property type="match status" value="1"/>
</dbReference>
<feature type="compositionally biased region" description="Basic and acidic residues" evidence="9">
    <location>
        <begin position="1111"/>
        <end position="1125"/>
    </location>
</feature>
<keyword evidence="2" id="KW-0597">Phosphoprotein</keyword>
<dbReference type="PROSITE" id="PS52004">
    <property type="entry name" value="KS3_2"/>
    <property type="match status" value="1"/>
</dbReference>
<evidence type="ECO:0000313" key="14">
    <source>
        <dbReference type="Proteomes" id="UP001396898"/>
    </source>
</evidence>
<dbReference type="InterPro" id="IPR056501">
    <property type="entry name" value="NAD-bd_HRPKS_sdrA"/>
</dbReference>
<dbReference type="SMART" id="SM00827">
    <property type="entry name" value="PKS_AT"/>
    <property type="match status" value="1"/>
</dbReference>
<dbReference type="SMART" id="SM00826">
    <property type="entry name" value="PKS_DH"/>
    <property type="match status" value="1"/>
</dbReference>
<dbReference type="InterPro" id="IPR049900">
    <property type="entry name" value="PKS_mFAS_DH"/>
</dbReference>
<dbReference type="InterPro" id="IPR029063">
    <property type="entry name" value="SAM-dependent_MTases_sf"/>
</dbReference>
<evidence type="ECO:0000256" key="8">
    <source>
        <dbReference type="PROSITE-ProRule" id="PRU01363"/>
    </source>
</evidence>
<dbReference type="InterPro" id="IPR016035">
    <property type="entry name" value="Acyl_Trfase/lysoPLipase"/>
</dbReference>
<dbReference type="InterPro" id="IPR013217">
    <property type="entry name" value="Methyltransf_12"/>
</dbReference>
<dbReference type="PANTHER" id="PTHR43775">
    <property type="entry name" value="FATTY ACID SYNTHASE"/>
    <property type="match status" value="1"/>
</dbReference>
<dbReference type="Gene3D" id="3.40.50.150">
    <property type="entry name" value="Vaccinia Virus protein VP39"/>
    <property type="match status" value="1"/>
</dbReference>
<proteinExistence type="predicted"/>
<dbReference type="InterPro" id="IPR036291">
    <property type="entry name" value="NAD(P)-bd_dom_sf"/>
</dbReference>
<dbReference type="SMART" id="SM00822">
    <property type="entry name" value="PKS_KR"/>
    <property type="match status" value="1"/>
</dbReference>
<feature type="region of interest" description="Disordered" evidence="9">
    <location>
        <begin position="1104"/>
        <end position="1132"/>
    </location>
</feature>
<dbReference type="Pfam" id="PF00698">
    <property type="entry name" value="Acyl_transf_1"/>
    <property type="match status" value="1"/>
</dbReference>
<evidence type="ECO:0000256" key="2">
    <source>
        <dbReference type="ARBA" id="ARBA00022553"/>
    </source>
</evidence>
<dbReference type="InterPro" id="IPR009081">
    <property type="entry name" value="PP-bd_ACP"/>
</dbReference>
<reference evidence="13 14" key="1">
    <citation type="submission" date="2023-01" db="EMBL/GenBank/DDBJ databases">
        <title>Analysis of 21 Apiospora genomes using comparative genomics revels a genus with tremendous synthesis potential of carbohydrate active enzymes and secondary metabolites.</title>
        <authorList>
            <person name="Sorensen T."/>
        </authorList>
    </citation>
    <scope>NUCLEOTIDE SEQUENCE [LARGE SCALE GENOMIC DNA]</scope>
    <source>
        <strain evidence="13 14">CBS 20057</strain>
    </source>
</reference>
<dbReference type="SMART" id="SM00823">
    <property type="entry name" value="PKS_PP"/>
    <property type="match status" value="1"/>
</dbReference>
<sequence>MESLPVLASLDGSNDDPAAICGFSIRFPQEATSSEAFWKMLLERRCATTNLPPDRINPDGFYQRENRSNTFSAKGGHFLRDDLGAFDAGFFSISPAEAAAMDPMQRWLLETAYTAFENAGIPMESIAGSKMAVFVGSFGWDYLMQMYRDPETLPKYAALGVGLSMLANRLSWFFDLRGPSIGLDAACSSGATALDLACQALQNGTCDTCLVAGCNLTYAPEAYISMANLDFLSPDSRCYSFDGRANGYARGEGFAVLVLKRVSCAIRDGDVVRAVIRATGSNQDGRTPGITQPSRAAQERLIRDTYRKAGLDMAHTRYCEAHGTGTAIGDPREAQAIGAAFRDFRSQEDPLFVGAVKSNIGHLEGASGLAGVIKATLVLEKGVIPPNANFESPNPRIDTQYLKIKFPEKGYKWPAKGLRRASVSSFGYGGANSHIVLDDAYNYMRLRSLLGKHCTKHSSPCPSEQPQDTLKLSNGFKGSYNQSKLLVWSSADKGGIGRIAQAYQVHFRGKALQAKVQTGILDDLAYTLDTRRSHLSWRACAVLNDAAQLVGIESLISDPIRVGPQSPRVGFVFTGQGAQWYGMGRELTVFPSFQAELCRAQVFLQSIGCSWSVTHELFQPEETSRIDQVEQSQTLCTVLQVALINLVRRLGLKPCAVVGHSSGEIAAAYAAEAVTMESAWKLAFIRGLCSAKLLRSEDASYPKGAMMSVALSEGEARRRLQEIESDAVSFGISVACVNSARNVTVSGEDHLVDRLKALLDDEGVFAKKLPVSVAYHSQQMRPISHEYASLIGKLEAPVGEGVPMLSTVTGEAVQPKCLLEPSYWSRNMASVVKFDQAVALMCVKSAKDLTKKVDKSHKLVSVVDHLVEIGPHSSLQSPIRAILQACPRGASIGYASLLKRNRPAMETMMQALGQLHCMGYPLRLRAINEPGADPERSLLVDLPEYPFDHSQKFWHESRLSRNYRLREHTPSELIGTRSNDWIPSDARWRHIIRASEIPWLSHHVVRGIILYPAAGMMAMAVEGARQIDAFREIDTFLLENVAFKAPIQLRSTSEAVEVQIGLRLVGEDPSGRVKRDFFIHTLSDQHWKLNCRGTITVGFSDTSTDGWDQQRAAEEREALVRERASPPESYDSSVESRAMYSYLQQHGLEYGPAFQALRGQRYNATKEAVAEVSLLTPGLSASTSSAGQNQIIHPTSLDAILHLAFTPLTSGGSRPMATSVPSSLKSLWISGEGLIWSAQQPSITAYSTISRVTHRGFFSNGIAIKSDKPGALGLWYEGLEVINTTNTPVAVTLPNPRQFHMSVECRPAVGKLTPQQTQVVLESLHPPSVTRSKLDLELEEIALISLRRLKQSVEVTPVELTKDWKKHYWNWANHHLGHHQDRLTQSPSTLEVNRSLDCLRNRVDGAASGAAIGRIYLEIAANLVALFHDEIHPMEIFVRAEQFKAVYEDLYNTSGTVQACHYLDLLAHQKPGMNILEVGGGTGAGTRRFLKALQSQPGPLPGSLRCARYDFTDVSSAFLAALRKEFERFQSQVKFGALDIQHDFGAQGYGQGEYDVVLAVDVIHLSSDLAEALRNVRQALRPGGKLIMHETFDPSGWTLGFVFGLFPGWWVRSGDKTPLLSPSIGTDQWDELLKATGFTGIEMVLPTNAHGTHHSGWMTASAREDVSMTKQPVQLPGTAIVLDASSPAQCALAQALESPLAKLVGAKPRVLTMDAVASSPAGQDLIICLLNYDPSFLRGLAPRDWKPLKSVIQSSYHQLWVSSGGGRVPSPDIGIIDGLARTLRSEHYRYHVVTLALEPPRAFSDETAPILQVAWEMLSAVDGEHYEQEYVETDKILHTRRLVEANSWKVDVDASVVPYAVSSALLWRHSPFQLSLAAQPFPGQSVYTQTAAPAELPSTQEIDVMVRVTSMHGCHAEALPMRSDGAASDPPGTFSVGFVVGAGAQSQFRLGDRVCFPSAGLLQSHLRMPSYMAARLPRGLSYAEACSRVPPMLAARKALTGLVEAKSSAKILVHDAASLVGQAAVEVLRSLKVSNIWVSAVNKEDGTWLTESLGIPPARIFPQTWLENQDPMFAPLWQEVFDIVISGALGISLPSLLAAVRHGGHCISITRSSYPKEDSWAISTIPRSLHVLTVDIGDVIASRSSTPIRSLQNAVDALAPISPPPARHDLISFKASDLPKLADCLQRVSPEETVLVEFDNMDKLDVYVATGSTCRLRPDATYVIAGGLGGLGMSMARWAVDRGARFLVLLSRSGASSVEALELLEELRGKGATVEAPRCDVTQNSILRSVMKDISETFPPTKGCIQASMEVVFEDLEFPDWSAALEAKVIGSWNLHELLPNALDFFVMMSSIAGVAGRVSLAGYNAGNVYQDYLAHFRTLQGGHGVSINLGAVADKGYLVTHSDRMTRIKQAAQVELVYMKEIFAVLDLHCRTHSPPGRATLPCQHIVGLRPPALWKDLEEVPFTQAQPFWGHMHHVPAGGQGPSTLETTASHAVRHLDAGKRVAAAKSPAEAAAIVGEALLQRTSTSLAISTDRLDPEMPLISYGIDSLSAMDLRNWIGKTFGVDIPIFDIQGGDTISGIRQSIVRKLQVD</sequence>
<dbReference type="InterPro" id="IPR014030">
    <property type="entry name" value="Ketoacyl_synth_N"/>
</dbReference>
<dbReference type="InterPro" id="IPR050091">
    <property type="entry name" value="PKS_NRPS_Biosynth_Enz"/>
</dbReference>